<feature type="region of interest" description="Disordered" evidence="1">
    <location>
        <begin position="1"/>
        <end position="25"/>
    </location>
</feature>
<dbReference type="GeneID" id="63762805"/>
<gene>
    <name evidence="2" type="ORF">ASPSYDRAFT_438106</name>
</gene>
<dbReference type="Proteomes" id="UP000184356">
    <property type="component" value="Unassembled WGS sequence"/>
</dbReference>
<evidence type="ECO:0000256" key="1">
    <source>
        <dbReference type="SAM" id="MobiDB-lite"/>
    </source>
</evidence>
<reference evidence="3" key="1">
    <citation type="journal article" date="2017" name="Genome Biol.">
        <title>Comparative genomics reveals high biological diversity and specific adaptations in the industrially and medically important fungal genus Aspergillus.</title>
        <authorList>
            <person name="de Vries R.P."/>
            <person name="Riley R."/>
            <person name="Wiebenga A."/>
            <person name="Aguilar-Osorio G."/>
            <person name="Amillis S."/>
            <person name="Uchima C.A."/>
            <person name="Anderluh G."/>
            <person name="Asadollahi M."/>
            <person name="Askin M."/>
            <person name="Barry K."/>
            <person name="Battaglia E."/>
            <person name="Bayram O."/>
            <person name="Benocci T."/>
            <person name="Braus-Stromeyer S.A."/>
            <person name="Caldana C."/>
            <person name="Canovas D."/>
            <person name="Cerqueira G.C."/>
            <person name="Chen F."/>
            <person name="Chen W."/>
            <person name="Choi C."/>
            <person name="Clum A."/>
            <person name="Dos Santos R.A."/>
            <person name="Damasio A.R."/>
            <person name="Diallinas G."/>
            <person name="Emri T."/>
            <person name="Fekete E."/>
            <person name="Flipphi M."/>
            <person name="Freyberg S."/>
            <person name="Gallo A."/>
            <person name="Gournas C."/>
            <person name="Habgood R."/>
            <person name="Hainaut M."/>
            <person name="Harispe M.L."/>
            <person name="Henrissat B."/>
            <person name="Hilden K.S."/>
            <person name="Hope R."/>
            <person name="Hossain A."/>
            <person name="Karabika E."/>
            <person name="Karaffa L."/>
            <person name="Karanyi Z."/>
            <person name="Krasevec N."/>
            <person name="Kuo A."/>
            <person name="Kusch H."/>
            <person name="LaButti K."/>
            <person name="Lagendijk E.L."/>
            <person name="Lapidus A."/>
            <person name="Levasseur A."/>
            <person name="Lindquist E."/>
            <person name="Lipzen A."/>
            <person name="Logrieco A.F."/>
            <person name="MacCabe A."/>
            <person name="Maekelae M.R."/>
            <person name="Malavazi I."/>
            <person name="Melin P."/>
            <person name="Meyer V."/>
            <person name="Mielnichuk N."/>
            <person name="Miskei M."/>
            <person name="Molnar A.P."/>
            <person name="Mule G."/>
            <person name="Ngan C.Y."/>
            <person name="Orejas M."/>
            <person name="Orosz E."/>
            <person name="Ouedraogo J.P."/>
            <person name="Overkamp K.M."/>
            <person name="Park H.-S."/>
            <person name="Perrone G."/>
            <person name="Piumi F."/>
            <person name="Punt P.J."/>
            <person name="Ram A.F."/>
            <person name="Ramon A."/>
            <person name="Rauscher S."/>
            <person name="Record E."/>
            <person name="Riano-Pachon D.M."/>
            <person name="Robert V."/>
            <person name="Roehrig J."/>
            <person name="Ruller R."/>
            <person name="Salamov A."/>
            <person name="Salih N.S."/>
            <person name="Samson R.A."/>
            <person name="Sandor E."/>
            <person name="Sanguinetti M."/>
            <person name="Schuetze T."/>
            <person name="Sepcic K."/>
            <person name="Shelest E."/>
            <person name="Sherlock G."/>
            <person name="Sophianopoulou V."/>
            <person name="Squina F.M."/>
            <person name="Sun H."/>
            <person name="Susca A."/>
            <person name="Todd R.B."/>
            <person name="Tsang A."/>
            <person name="Unkles S.E."/>
            <person name="van de Wiele N."/>
            <person name="van Rossen-Uffink D."/>
            <person name="Oliveira J.V."/>
            <person name="Vesth T.C."/>
            <person name="Visser J."/>
            <person name="Yu J.-H."/>
            <person name="Zhou M."/>
            <person name="Andersen M.R."/>
            <person name="Archer D.B."/>
            <person name="Baker S.E."/>
            <person name="Benoit I."/>
            <person name="Brakhage A.A."/>
            <person name="Braus G.H."/>
            <person name="Fischer R."/>
            <person name="Frisvad J.C."/>
            <person name="Goldman G.H."/>
            <person name="Houbraken J."/>
            <person name="Oakley B."/>
            <person name="Pocsi I."/>
            <person name="Scazzocchio C."/>
            <person name="Seiboth B."/>
            <person name="vanKuyk P.A."/>
            <person name="Wortman J."/>
            <person name="Dyer P.S."/>
            <person name="Grigoriev I.V."/>
        </authorList>
    </citation>
    <scope>NUCLEOTIDE SEQUENCE [LARGE SCALE GENOMIC DNA]</scope>
    <source>
        <strain evidence="3">CBS 593.65</strain>
    </source>
</reference>
<evidence type="ECO:0000313" key="2">
    <source>
        <dbReference type="EMBL" id="OJJ55002.1"/>
    </source>
</evidence>
<sequence length="175" mass="19579">MLPNHAVWRPGASSQKRQRPTPMHFCPQISYHHRTRRPRNPQQGDVLHGANGNILARAPPWHGTERYTPLWVESNPPGAVDKTFNIPSPHSPFSSPSPVLQISRTLHLSAALTLSNPIQEPVLYQVVEPLFYILLLTSVLSYSTRRTRCGFYLWPDGPGKGPALVSVGSPSLWCY</sequence>
<dbReference type="VEuPathDB" id="FungiDB:ASPSYDRAFT_438106"/>
<organism evidence="2 3">
    <name type="scientific">Aspergillus sydowii CBS 593.65</name>
    <dbReference type="NCBI Taxonomy" id="1036612"/>
    <lineage>
        <taxon>Eukaryota</taxon>
        <taxon>Fungi</taxon>
        <taxon>Dikarya</taxon>
        <taxon>Ascomycota</taxon>
        <taxon>Pezizomycotina</taxon>
        <taxon>Eurotiomycetes</taxon>
        <taxon>Eurotiomycetidae</taxon>
        <taxon>Eurotiales</taxon>
        <taxon>Aspergillaceae</taxon>
        <taxon>Aspergillus</taxon>
        <taxon>Aspergillus subgen. Nidulantes</taxon>
    </lineage>
</organism>
<name>A0A1L9T6C9_9EURO</name>
<dbReference type="AlphaFoldDB" id="A0A1L9T6C9"/>
<accession>A0A1L9T6C9</accession>
<dbReference type="RefSeq" id="XP_040698808.1">
    <property type="nucleotide sequence ID" value="XM_040846732.1"/>
</dbReference>
<keyword evidence="3" id="KW-1185">Reference proteome</keyword>
<proteinExistence type="predicted"/>
<evidence type="ECO:0000313" key="3">
    <source>
        <dbReference type="Proteomes" id="UP000184356"/>
    </source>
</evidence>
<protein>
    <submittedName>
        <fullName evidence="2">Uncharacterized protein</fullName>
    </submittedName>
</protein>
<dbReference type="EMBL" id="KV878593">
    <property type="protein sequence ID" value="OJJ55002.1"/>
    <property type="molecule type" value="Genomic_DNA"/>
</dbReference>